<dbReference type="Pfam" id="PF08708">
    <property type="entry name" value="PriCT_1"/>
    <property type="match status" value="1"/>
</dbReference>
<reference evidence="2 3" key="1">
    <citation type="journal article" date="2018" name="Front. Microbiol.">
        <title>Conversion of Methionine to Cysteine in Lactobacillus paracasei Depends on the Highly Mobile cysK-ctl-cysE Gene Cluster.</title>
        <authorList>
            <person name="Wuthrich D."/>
            <person name="Irmler S."/>
            <person name="Berthoud H."/>
            <person name="Guggenbuhl B."/>
            <person name="Eugster E."/>
            <person name="Bruggmann R."/>
        </authorList>
    </citation>
    <scope>NUCLEOTIDE SEQUENCE [LARGE SCALE GENOMIC DNA]</scope>
    <source>
        <strain evidence="2 3">FAM6012</strain>
    </source>
</reference>
<dbReference type="Proteomes" id="UP000284123">
    <property type="component" value="Unassembled WGS sequence"/>
</dbReference>
<evidence type="ECO:0000313" key="2">
    <source>
        <dbReference type="EMBL" id="RNE26081.1"/>
    </source>
</evidence>
<protein>
    <recommendedName>
        <fullName evidence="1">Primase C-terminal 1 domain-containing protein</fullName>
    </recommendedName>
</protein>
<sequence length="494" mass="55435">MDVLGAANLSEAAIVAILHHGLARSKYKHSQLRPEDRQGARPTGAIFLTRTKDDLREAIGFVATSQEAVLDNETCSHWTPNIFRFGTYADRRCHVLKGHSEDNLKQINTFVVDADFGSGKPSYDTALLNKFILNQNDQQELWPTLVLETPHGYQAYYVLDRPVFVRRTGDQLPAVTAAKRVSEALRAAVAKDLPQVDVGANHFGFFRKPSEENVCFFEPALTHDFGDLQDWTKLQHLTFHHDNKAHYPVKQTDQPWFIALTHAQVPRGDGMLGRNNTLLTLCLAGYSSGWSAEDAYDFADQWNTDQREPLSDQEVRRIIRSAFSGKYQGASAAYIAELTATYTPDAPKTTGPQVWHKHAKPRTERKYSHLQEWAGDLVAYVVERAGQAGQAVDQIKVTTRELRDQLGISSQVLTKVLAYVADYGLLKVVKQYGRHGGLYLTTRQMLGRQLQLDRRAQAISWHDFVTGQLRGQAQKEVVNGQVSLLPETLTRSGP</sequence>
<dbReference type="RefSeq" id="WP_123019909.1">
    <property type="nucleotide sequence ID" value="NZ_LKGI01000112.1"/>
</dbReference>
<evidence type="ECO:0000259" key="1">
    <source>
        <dbReference type="Pfam" id="PF08708"/>
    </source>
</evidence>
<dbReference type="AlphaFoldDB" id="A0A8B3H984"/>
<feature type="domain" description="Primase C-terminal 1" evidence="1">
    <location>
        <begin position="268"/>
        <end position="328"/>
    </location>
</feature>
<proteinExistence type="predicted"/>
<comment type="caution">
    <text evidence="2">The sequence shown here is derived from an EMBL/GenBank/DDBJ whole genome shotgun (WGS) entry which is preliminary data.</text>
</comment>
<accession>A0A8B3H984</accession>
<name>A0A8B3H984_LACPA</name>
<dbReference type="EMBL" id="LKGI01000112">
    <property type="protein sequence ID" value="RNE26081.1"/>
    <property type="molecule type" value="Genomic_DNA"/>
</dbReference>
<dbReference type="InterPro" id="IPR014820">
    <property type="entry name" value="PriCT_1"/>
</dbReference>
<organism evidence="2 3">
    <name type="scientific">Lacticaseibacillus paracasei</name>
    <name type="common">Lactobacillus paracasei</name>
    <dbReference type="NCBI Taxonomy" id="1597"/>
    <lineage>
        <taxon>Bacteria</taxon>
        <taxon>Bacillati</taxon>
        <taxon>Bacillota</taxon>
        <taxon>Bacilli</taxon>
        <taxon>Lactobacillales</taxon>
        <taxon>Lactobacillaceae</taxon>
        <taxon>Lacticaseibacillus</taxon>
    </lineage>
</organism>
<evidence type="ECO:0000313" key="3">
    <source>
        <dbReference type="Proteomes" id="UP000284123"/>
    </source>
</evidence>
<gene>
    <name evidence="2" type="ORF">FAM6012_02901</name>
</gene>